<dbReference type="InterPro" id="IPR020057">
    <property type="entry name" value="Ribosomal_bL25_b-dom"/>
</dbReference>
<comment type="caution">
    <text evidence="9">The sequence shown here is derived from an EMBL/GenBank/DDBJ whole genome shotgun (WGS) entry which is preliminary data.</text>
</comment>
<evidence type="ECO:0000256" key="4">
    <source>
        <dbReference type="ARBA" id="ARBA00023274"/>
    </source>
</evidence>
<dbReference type="AlphaFoldDB" id="A0A150HB60"/>
<dbReference type="PANTHER" id="PTHR33284">
    <property type="entry name" value="RIBOSOMAL PROTEIN L25/GLN-TRNA SYNTHETASE, ANTI-CODON-BINDING DOMAIN-CONTAINING PROTEIN"/>
    <property type="match status" value="1"/>
</dbReference>
<dbReference type="EMBL" id="LQQC01000004">
    <property type="protein sequence ID" value="KXZ59353.1"/>
    <property type="molecule type" value="Genomic_DNA"/>
</dbReference>
<dbReference type="InterPro" id="IPR020930">
    <property type="entry name" value="Ribosomal_uL5_bac-type"/>
</dbReference>
<dbReference type="Proteomes" id="UP000243589">
    <property type="component" value="Unassembled WGS sequence"/>
</dbReference>
<gene>
    <name evidence="5 9" type="primary">rplY</name>
    <name evidence="5" type="synonym">ctc</name>
    <name evidence="9" type="ORF">Bravens_00286</name>
</gene>
<proteinExistence type="inferred from homology"/>
<evidence type="ECO:0000256" key="3">
    <source>
        <dbReference type="ARBA" id="ARBA00022980"/>
    </source>
</evidence>
<evidence type="ECO:0000256" key="1">
    <source>
        <dbReference type="ARBA" id="ARBA00022730"/>
    </source>
</evidence>
<dbReference type="GO" id="GO:0006412">
    <property type="term" value="P:translation"/>
    <property type="evidence" value="ECO:0007669"/>
    <property type="project" value="UniProtKB-UniRule"/>
</dbReference>
<dbReference type="PANTHER" id="PTHR33284:SF1">
    <property type="entry name" value="RIBOSOMAL PROTEIN L25_GLN-TRNA SYNTHETASE, ANTI-CODON-BINDING DOMAIN-CONTAINING PROTEIN"/>
    <property type="match status" value="1"/>
</dbReference>
<evidence type="ECO:0000256" key="5">
    <source>
        <dbReference type="HAMAP-Rule" id="MF_01334"/>
    </source>
</evidence>
<dbReference type="RefSeq" id="WP_062019642.1">
    <property type="nucleotide sequence ID" value="NZ_JAKRCZ010000002.1"/>
</dbReference>
<name>A0A150HB60_9MICO</name>
<feature type="region of interest" description="Disordered" evidence="6">
    <location>
        <begin position="183"/>
        <end position="220"/>
    </location>
</feature>
<dbReference type="InterPro" id="IPR020056">
    <property type="entry name" value="Rbsml_bL25/Gln-tRNA_synth_N"/>
</dbReference>
<sequence length="220" mass="23864">MAADFVLNVKPRDEHGKGASRRARRAGRVPAVMYGHGIDPVHMTIDGHDIMMAMKVPNALLEIKNDDDGFKSLAVAREVQRHPVRRDIVHVDLIKVKKGEKIEVDVPVTLEGESAPETIVSLEAVTVRVLADATDLPEEVIVSVEGREAGDHIYAGDVKLAGDVELVDDEELMVVNIAQEMSAEELEAELESDAQPDEPEAAEGDAEEAGDDAAEEESED</sequence>
<dbReference type="InterPro" id="IPR037121">
    <property type="entry name" value="Ribosomal_bL25_C"/>
</dbReference>
<keyword evidence="1 5" id="KW-0699">rRNA-binding</keyword>
<dbReference type="Gene3D" id="2.170.120.20">
    <property type="entry name" value="Ribosomal protein L25, beta domain"/>
    <property type="match status" value="1"/>
</dbReference>
<evidence type="ECO:0000259" key="8">
    <source>
        <dbReference type="Pfam" id="PF14693"/>
    </source>
</evidence>
<protein>
    <recommendedName>
        <fullName evidence="5">Large ribosomal subunit protein bL25</fullName>
    </recommendedName>
    <alternativeName>
        <fullName evidence="5">General stress protein CTC</fullName>
    </alternativeName>
</protein>
<evidence type="ECO:0000256" key="6">
    <source>
        <dbReference type="SAM" id="MobiDB-lite"/>
    </source>
</evidence>
<dbReference type="GO" id="GO:0003735">
    <property type="term" value="F:structural constituent of ribosome"/>
    <property type="evidence" value="ECO:0007669"/>
    <property type="project" value="InterPro"/>
</dbReference>
<dbReference type="GO" id="GO:0008097">
    <property type="term" value="F:5S rRNA binding"/>
    <property type="evidence" value="ECO:0007669"/>
    <property type="project" value="InterPro"/>
</dbReference>
<dbReference type="PATRIC" id="fig|479117.4.peg.285"/>
<keyword evidence="4 5" id="KW-0687">Ribonucleoprotein</keyword>
<dbReference type="Pfam" id="PF14693">
    <property type="entry name" value="Ribosomal_TL5_C"/>
    <property type="match status" value="1"/>
</dbReference>
<dbReference type="InterPro" id="IPR001021">
    <property type="entry name" value="Ribosomal_bL25_long"/>
</dbReference>
<keyword evidence="2 5" id="KW-0694">RNA-binding</keyword>
<keyword evidence="3 5" id="KW-0689">Ribosomal protein</keyword>
<comment type="similarity">
    <text evidence="5">Belongs to the bacterial ribosomal protein bL25 family. CTC subfamily.</text>
</comment>
<evidence type="ECO:0000313" key="9">
    <source>
        <dbReference type="EMBL" id="KXZ59353.1"/>
    </source>
</evidence>
<feature type="domain" description="Large ribosomal subunit protein bL25 L25" evidence="7">
    <location>
        <begin position="7"/>
        <end position="93"/>
    </location>
</feature>
<organism evidence="9 10">
    <name type="scientific">Brevibacterium ravenspurgense</name>
    <dbReference type="NCBI Taxonomy" id="479117"/>
    <lineage>
        <taxon>Bacteria</taxon>
        <taxon>Bacillati</taxon>
        <taxon>Actinomycetota</taxon>
        <taxon>Actinomycetes</taxon>
        <taxon>Micrococcales</taxon>
        <taxon>Brevibacteriaceae</taxon>
        <taxon>Brevibacterium</taxon>
    </lineage>
</organism>
<dbReference type="Gene3D" id="2.40.240.10">
    <property type="entry name" value="Ribosomal Protein L25, Chain P"/>
    <property type="match status" value="1"/>
</dbReference>
<dbReference type="InterPro" id="IPR011035">
    <property type="entry name" value="Ribosomal_bL25/Gln-tRNA_synth"/>
</dbReference>
<dbReference type="Pfam" id="PF01386">
    <property type="entry name" value="Ribosomal_L25p"/>
    <property type="match status" value="1"/>
</dbReference>
<reference evidence="9 10" key="1">
    <citation type="submission" date="2016-01" db="EMBL/GenBank/DDBJ databases">
        <title>Use of Whole Genome Sequencing to ascertain that Brevibacterium massiliense (Roux, Raoult 2009) is a later heterotypic synonym of Brevibacterium ravenspurgense (Mages 2008).</title>
        <authorList>
            <person name="Bernier A.-M."/>
            <person name="Burdz T."/>
            <person name="Huynh C."/>
            <person name="Pachecho A.L."/>
            <person name="Wiebe D."/>
            <person name="Bonner C."/>
            <person name="Bernard K."/>
        </authorList>
    </citation>
    <scope>NUCLEOTIDE SEQUENCE [LARGE SCALE GENOMIC DNA]</scope>
    <source>
        <strain evidence="9 10">CCUG56047</strain>
    </source>
</reference>
<dbReference type="NCBIfam" id="TIGR00731">
    <property type="entry name" value="bL25_bact_ctc"/>
    <property type="match status" value="1"/>
</dbReference>
<dbReference type="NCBIfam" id="NF004131">
    <property type="entry name" value="PRK05618.2-1"/>
    <property type="match status" value="1"/>
</dbReference>
<comment type="subunit">
    <text evidence="5">Part of the 50S ribosomal subunit; part of the 5S rRNA/L5/L18/L25 subcomplex. Contacts the 5S rRNA. Binds to the 5S rRNA independently of L5 and L18.</text>
</comment>
<feature type="domain" description="Large ribosomal subunit protein bL25 beta" evidence="8">
    <location>
        <begin position="101"/>
        <end position="179"/>
    </location>
</feature>
<dbReference type="CDD" id="cd00495">
    <property type="entry name" value="Ribosomal_L25_TL5_CTC"/>
    <property type="match status" value="1"/>
</dbReference>
<keyword evidence="10" id="KW-1185">Reference proteome</keyword>
<evidence type="ECO:0000313" key="10">
    <source>
        <dbReference type="Proteomes" id="UP000243589"/>
    </source>
</evidence>
<dbReference type="SUPFAM" id="SSF50715">
    <property type="entry name" value="Ribosomal protein L25-like"/>
    <property type="match status" value="1"/>
</dbReference>
<dbReference type="HAMAP" id="MF_01334">
    <property type="entry name" value="Ribosomal_bL25_CTC"/>
    <property type="match status" value="1"/>
</dbReference>
<dbReference type="InterPro" id="IPR029751">
    <property type="entry name" value="Ribosomal_L25_dom"/>
</dbReference>
<evidence type="ECO:0000256" key="2">
    <source>
        <dbReference type="ARBA" id="ARBA00022884"/>
    </source>
</evidence>
<evidence type="ECO:0000259" key="7">
    <source>
        <dbReference type="Pfam" id="PF01386"/>
    </source>
</evidence>
<dbReference type="GO" id="GO:0022625">
    <property type="term" value="C:cytosolic large ribosomal subunit"/>
    <property type="evidence" value="ECO:0007669"/>
    <property type="project" value="TreeGrafter"/>
</dbReference>
<accession>A0A150HB60</accession>
<comment type="function">
    <text evidence="5">This is one of the proteins that binds to the 5S RNA in the ribosome where it forms part of the central protuberance.</text>
</comment>